<dbReference type="KEGG" id="aacx:DEACI_2602"/>
<dbReference type="AlphaFoldDB" id="A0A8S0WZF5"/>
<dbReference type="EMBL" id="CDGJ01000078">
    <property type="protein sequence ID" value="CEJ08225.1"/>
    <property type="molecule type" value="Genomic_DNA"/>
</dbReference>
<dbReference type="Proteomes" id="UP000836597">
    <property type="component" value="Chromosome"/>
</dbReference>
<dbReference type="InterPro" id="IPR023378">
    <property type="entry name" value="YheA/YmcA-like_dom_sf"/>
</dbReference>
<sequence>MLNIDAEIYDRAQSLAEAIGASLELRDLRETERIMLANEEAQKIIAEFQSMQHRLQERQEQGQEISEEDKKAVALIEETVENNPFISPYLQAQDRFTEMLDSVNSILAGAIASGDTEADDGCASCGTGGCSSCQGGC</sequence>
<dbReference type="Gene3D" id="1.20.1500.10">
    <property type="entry name" value="YheA/YmcA-like"/>
    <property type="match status" value="1"/>
</dbReference>
<evidence type="ECO:0000313" key="1">
    <source>
        <dbReference type="EMBL" id="CAA7601931.1"/>
    </source>
</evidence>
<organism evidence="1">
    <name type="scientific">Acididesulfobacillus acetoxydans</name>
    <dbReference type="NCBI Taxonomy" id="1561005"/>
    <lineage>
        <taxon>Bacteria</taxon>
        <taxon>Bacillati</taxon>
        <taxon>Bacillota</taxon>
        <taxon>Clostridia</taxon>
        <taxon>Eubacteriales</taxon>
        <taxon>Peptococcaceae</taxon>
        <taxon>Acididesulfobacillus</taxon>
    </lineage>
</organism>
<dbReference type="EMBL" id="LR746496">
    <property type="protein sequence ID" value="CAA7601931.1"/>
    <property type="molecule type" value="Genomic_DNA"/>
</dbReference>
<name>A0A8S0WZF5_9FIRM</name>
<dbReference type="InterPro" id="IPR010368">
    <property type="entry name" value="Com_YlbF"/>
</dbReference>
<reference evidence="2" key="1">
    <citation type="submission" date="2014-11" db="EMBL/GenBank/DDBJ databases">
        <authorList>
            <person name="Hornung B.V."/>
        </authorList>
    </citation>
    <scope>NUCLEOTIDE SEQUENCE</scope>
    <source>
        <strain evidence="2">INE</strain>
    </source>
</reference>
<reference evidence="1" key="2">
    <citation type="submission" date="2020-01" db="EMBL/GenBank/DDBJ databases">
        <authorList>
            <person name="Hornung B."/>
        </authorList>
    </citation>
    <scope>NUCLEOTIDE SEQUENCE</scope>
    <source>
        <strain evidence="1">PacBioINE</strain>
    </source>
</reference>
<evidence type="ECO:0000313" key="2">
    <source>
        <dbReference type="EMBL" id="CEJ08225.1"/>
    </source>
</evidence>
<dbReference type="RefSeq" id="WP_240985391.1">
    <property type="nucleotide sequence ID" value="NZ_CDGJ01000078.1"/>
</dbReference>
<gene>
    <name evidence="1" type="ORF">DEACI_2602</name>
    <name evidence="2" type="ORF">DEACI_2700</name>
</gene>
<protein>
    <submittedName>
        <fullName evidence="1">Control of competence regulator ComK, YlbF/YmcA</fullName>
    </submittedName>
</protein>
<dbReference type="Proteomes" id="UP001071230">
    <property type="component" value="Unassembled WGS sequence"/>
</dbReference>
<keyword evidence="3" id="KW-1185">Reference proteome</keyword>
<accession>A0A8S0WZF5</accession>
<dbReference type="SUPFAM" id="SSF158622">
    <property type="entry name" value="YheA/YmcA-like"/>
    <property type="match status" value="1"/>
</dbReference>
<evidence type="ECO:0000313" key="3">
    <source>
        <dbReference type="Proteomes" id="UP001071230"/>
    </source>
</evidence>
<dbReference type="Pfam" id="PF06133">
    <property type="entry name" value="Com_YlbF"/>
    <property type="match status" value="1"/>
</dbReference>
<proteinExistence type="predicted"/>